<evidence type="ECO:0000313" key="7">
    <source>
        <dbReference type="EMBL" id="MBP0049070.1"/>
    </source>
</evidence>
<dbReference type="Gene3D" id="3.90.550.10">
    <property type="entry name" value="Spore Coat Polysaccharide Biosynthesis Protein SpsA, Chain A"/>
    <property type="match status" value="1"/>
</dbReference>
<evidence type="ECO:0000256" key="3">
    <source>
        <dbReference type="ARBA" id="ARBA00022676"/>
    </source>
</evidence>
<evidence type="ECO:0000256" key="5">
    <source>
        <dbReference type="ARBA" id="ARBA00023136"/>
    </source>
</evidence>
<dbReference type="PANTHER" id="PTHR43646">
    <property type="entry name" value="GLYCOSYLTRANSFERASE"/>
    <property type="match status" value="1"/>
</dbReference>
<dbReference type="EMBL" id="JACVEW010000014">
    <property type="protein sequence ID" value="MBP0049070.1"/>
    <property type="molecule type" value="Genomic_DNA"/>
</dbReference>
<dbReference type="Proteomes" id="UP000810171">
    <property type="component" value="Unassembled WGS sequence"/>
</dbReference>
<keyword evidence="3" id="KW-0328">Glycosyltransferase</keyword>
<dbReference type="CDD" id="cd02522">
    <property type="entry name" value="GT_2_like_a"/>
    <property type="match status" value="1"/>
</dbReference>
<evidence type="ECO:0000256" key="1">
    <source>
        <dbReference type="ARBA" id="ARBA00004236"/>
    </source>
</evidence>
<feature type="domain" description="Glycosyltransferase 2-like" evidence="6">
    <location>
        <begin position="10"/>
        <end position="122"/>
    </location>
</feature>
<keyword evidence="8" id="KW-1185">Reference proteome</keyword>
<evidence type="ECO:0000256" key="4">
    <source>
        <dbReference type="ARBA" id="ARBA00022679"/>
    </source>
</evidence>
<evidence type="ECO:0000259" key="6">
    <source>
        <dbReference type="Pfam" id="PF00535"/>
    </source>
</evidence>
<dbReference type="SUPFAM" id="SSF53448">
    <property type="entry name" value="Nucleotide-diphospho-sugar transferases"/>
    <property type="match status" value="1"/>
</dbReference>
<accession>A0ABS3ZBI5</accession>
<dbReference type="NCBIfam" id="TIGR04283">
    <property type="entry name" value="glyco_like_mftF"/>
    <property type="match status" value="1"/>
</dbReference>
<organism evidence="7 8">
    <name type="scientific">Marinobacterium alkalitolerans</name>
    <dbReference type="NCBI Taxonomy" id="1542925"/>
    <lineage>
        <taxon>Bacteria</taxon>
        <taxon>Pseudomonadati</taxon>
        <taxon>Pseudomonadota</taxon>
        <taxon>Gammaproteobacteria</taxon>
        <taxon>Oceanospirillales</taxon>
        <taxon>Oceanospirillaceae</taxon>
        <taxon>Marinobacterium</taxon>
    </lineage>
</organism>
<evidence type="ECO:0000313" key="8">
    <source>
        <dbReference type="Proteomes" id="UP000810171"/>
    </source>
</evidence>
<dbReference type="InterPro" id="IPR026461">
    <property type="entry name" value="Trfase_2_rSAM/seldom_assoc"/>
</dbReference>
<sequence length="229" mass="25742">MSNTGFDWAIVVPVLNEIDTLPDLLDHLQIWQQRGAEVLLVDGGSRDGTATAAHERGFRVISAPPGRASQMNAGAHHTRAAHLVFLHADTRLPGHADQRIQSAIARSALAWGRFDVRIEGQSRLLPVVAFLMNLRSRLSGIATGDQALFITRALFEQVGGFPAQPLMEDIEISKRLKHISAPVCLRARVRTSGRRWDQRGSWRTIVLMWQLRWAYWRGTPAQQLAERYR</sequence>
<dbReference type="InterPro" id="IPR001173">
    <property type="entry name" value="Glyco_trans_2-like"/>
</dbReference>
<protein>
    <submittedName>
        <fullName evidence="7">TIGR04283 family arsenosugar biosynthesis glycosyltransferase</fullName>
    </submittedName>
</protein>
<reference evidence="7 8" key="1">
    <citation type="submission" date="2020-09" db="EMBL/GenBank/DDBJ databases">
        <authorList>
            <person name="Tanuku N.R.S."/>
        </authorList>
    </citation>
    <scope>NUCLEOTIDE SEQUENCE [LARGE SCALE GENOMIC DNA]</scope>
    <source>
        <strain evidence="7 8">AK62</strain>
    </source>
</reference>
<proteinExistence type="predicted"/>
<keyword evidence="5" id="KW-0472">Membrane</keyword>
<evidence type="ECO:0000256" key="2">
    <source>
        <dbReference type="ARBA" id="ARBA00022475"/>
    </source>
</evidence>
<comment type="subcellular location">
    <subcellularLocation>
        <location evidence="1">Cell membrane</location>
    </subcellularLocation>
</comment>
<dbReference type="Pfam" id="PF00535">
    <property type="entry name" value="Glycos_transf_2"/>
    <property type="match status" value="1"/>
</dbReference>
<name>A0ABS3ZBI5_9GAMM</name>
<dbReference type="RefSeq" id="WP_209287691.1">
    <property type="nucleotide sequence ID" value="NZ_JACVEW010000014.1"/>
</dbReference>
<keyword evidence="2" id="KW-1003">Cell membrane</keyword>
<comment type="caution">
    <text evidence="7">The sequence shown here is derived from an EMBL/GenBank/DDBJ whole genome shotgun (WGS) entry which is preliminary data.</text>
</comment>
<keyword evidence="4" id="KW-0808">Transferase</keyword>
<dbReference type="PANTHER" id="PTHR43646:SF2">
    <property type="entry name" value="GLYCOSYLTRANSFERASE 2-LIKE DOMAIN-CONTAINING PROTEIN"/>
    <property type="match status" value="1"/>
</dbReference>
<gene>
    <name evidence="7" type="ORF">H9C73_10005</name>
</gene>
<dbReference type="InterPro" id="IPR029044">
    <property type="entry name" value="Nucleotide-diphossugar_trans"/>
</dbReference>